<dbReference type="Gene3D" id="3.90.1640.10">
    <property type="entry name" value="inorganic pyrophosphatase (n-terminal core)"/>
    <property type="match status" value="2"/>
</dbReference>
<dbReference type="EMBL" id="JANGCH010000006">
    <property type="protein sequence ID" value="MCQ5121708.1"/>
    <property type="molecule type" value="Genomic_DNA"/>
</dbReference>
<evidence type="ECO:0000256" key="1">
    <source>
        <dbReference type="ARBA" id="ARBA00001936"/>
    </source>
</evidence>
<evidence type="ECO:0000259" key="9">
    <source>
        <dbReference type="PROSITE" id="PS51371"/>
    </source>
</evidence>
<keyword evidence="3" id="KW-0479">Metal-binding</keyword>
<dbReference type="SMART" id="SM00116">
    <property type="entry name" value="CBS"/>
    <property type="match status" value="2"/>
</dbReference>
<dbReference type="RefSeq" id="WP_178200445.1">
    <property type="nucleotide sequence ID" value="NZ_JANGCH010000006.1"/>
</dbReference>
<dbReference type="Pfam" id="PF01368">
    <property type="entry name" value="DHH"/>
    <property type="match status" value="1"/>
</dbReference>
<keyword evidence="8" id="KW-0129">CBS domain</keyword>
<proteinExistence type="predicted"/>
<gene>
    <name evidence="10" type="ORF">NE663_05465</name>
</gene>
<keyword evidence="11" id="KW-1185">Reference proteome</keyword>
<evidence type="ECO:0000256" key="3">
    <source>
        <dbReference type="ARBA" id="ARBA00022723"/>
    </source>
</evidence>
<dbReference type="GO" id="GO:0004427">
    <property type="term" value="F:inorganic diphosphate phosphatase activity"/>
    <property type="evidence" value="ECO:0007669"/>
    <property type="project" value="UniProtKB-EC"/>
</dbReference>
<dbReference type="SUPFAM" id="SSF54631">
    <property type="entry name" value="CBS-domain pair"/>
    <property type="match status" value="1"/>
</dbReference>
<dbReference type="InterPro" id="IPR038222">
    <property type="entry name" value="DHHA2_dom_sf"/>
</dbReference>
<dbReference type="InterPro" id="IPR010766">
    <property type="entry name" value="DRTGG"/>
</dbReference>
<dbReference type="NCBIfam" id="NF011442">
    <property type="entry name" value="PRK14869.1-4"/>
    <property type="match status" value="1"/>
</dbReference>
<dbReference type="PANTHER" id="PTHR12112:SF22">
    <property type="entry name" value="MANGANESE-DEPENDENT INORGANIC PYROPHOSPHATASE-RELATED"/>
    <property type="match status" value="1"/>
</dbReference>
<keyword evidence="4 10" id="KW-0378">Hydrolase</keyword>
<evidence type="ECO:0000256" key="8">
    <source>
        <dbReference type="PROSITE-ProRule" id="PRU00703"/>
    </source>
</evidence>
<accession>A0ABT1SKG5</accession>
<organism evidence="10 11">
    <name type="scientific">Massilicoli timonensis</name>
    <dbReference type="NCBI Taxonomy" id="2015901"/>
    <lineage>
        <taxon>Bacteria</taxon>
        <taxon>Bacillati</taxon>
        <taxon>Bacillota</taxon>
        <taxon>Erysipelotrichia</taxon>
        <taxon>Erysipelotrichales</taxon>
        <taxon>Erysipelotrichaceae</taxon>
        <taxon>Massilicoli</taxon>
    </lineage>
</organism>
<evidence type="ECO:0000256" key="5">
    <source>
        <dbReference type="ARBA" id="ARBA00023211"/>
    </source>
</evidence>
<dbReference type="SMART" id="SM01131">
    <property type="entry name" value="DHHA2"/>
    <property type="match status" value="1"/>
</dbReference>
<dbReference type="Pfam" id="PF00571">
    <property type="entry name" value="CBS"/>
    <property type="match status" value="2"/>
</dbReference>
<feature type="domain" description="CBS" evidence="9">
    <location>
        <begin position="250"/>
        <end position="306"/>
    </location>
</feature>
<dbReference type="InterPro" id="IPR001667">
    <property type="entry name" value="DDH_dom"/>
</dbReference>
<evidence type="ECO:0000313" key="11">
    <source>
        <dbReference type="Proteomes" id="UP001524435"/>
    </source>
</evidence>
<feature type="domain" description="CBS" evidence="9">
    <location>
        <begin position="72"/>
        <end position="132"/>
    </location>
</feature>
<dbReference type="NCBIfam" id="NF011443">
    <property type="entry name" value="PRK14869.1-5"/>
    <property type="match status" value="1"/>
</dbReference>
<evidence type="ECO:0000256" key="2">
    <source>
        <dbReference type="ARBA" id="ARBA00012146"/>
    </source>
</evidence>
<evidence type="ECO:0000256" key="4">
    <source>
        <dbReference type="ARBA" id="ARBA00022801"/>
    </source>
</evidence>
<protein>
    <recommendedName>
        <fullName evidence="2">inorganic diphosphatase</fullName>
        <ecNumber evidence="2">3.6.1.1</ecNumber>
    </recommendedName>
    <alternativeName>
        <fullName evidence="6">Pyrophosphate phospho-hydrolase</fullName>
    </alternativeName>
</protein>
<comment type="cofactor">
    <cofactor evidence="1">
        <name>Mn(2+)</name>
        <dbReference type="ChEBI" id="CHEBI:29035"/>
    </cofactor>
</comment>
<dbReference type="SUPFAM" id="SSF75138">
    <property type="entry name" value="HprK N-terminal domain-like"/>
    <property type="match status" value="1"/>
</dbReference>
<comment type="caution">
    <text evidence="10">The sequence shown here is derived from an EMBL/GenBank/DDBJ whole genome shotgun (WGS) entry which is preliminary data.</text>
</comment>
<comment type="catalytic activity">
    <reaction evidence="7">
        <text>diphosphate + H2O = 2 phosphate + H(+)</text>
        <dbReference type="Rhea" id="RHEA:24576"/>
        <dbReference type="ChEBI" id="CHEBI:15377"/>
        <dbReference type="ChEBI" id="CHEBI:15378"/>
        <dbReference type="ChEBI" id="CHEBI:33019"/>
        <dbReference type="ChEBI" id="CHEBI:43474"/>
        <dbReference type="EC" id="3.6.1.1"/>
    </reaction>
</comment>
<evidence type="ECO:0000313" key="10">
    <source>
        <dbReference type="EMBL" id="MCQ5121708.1"/>
    </source>
</evidence>
<dbReference type="InterPro" id="IPR028979">
    <property type="entry name" value="Ser_kin/Pase_Hpr-like_N_sf"/>
</dbReference>
<dbReference type="InterPro" id="IPR038763">
    <property type="entry name" value="DHH_sf"/>
</dbReference>
<dbReference type="EC" id="3.6.1.1" evidence="2"/>
<keyword evidence="5" id="KW-0464">Manganese</keyword>
<dbReference type="SUPFAM" id="SSF64182">
    <property type="entry name" value="DHH phosphoesterases"/>
    <property type="match status" value="1"/>
</dbReference>
<evidence type="ECO:0000256" key="6">
    <source>
        <dbReference type="ARBA" id="ARBA00032535"/>
    </source>
</evidence>
<dbReference type="Proteomes" id="UP001524435">
    <property type="component" value="Unassembled WGS sequence"/>
</dbReference>
<sequence length="545" mass="61291">MNRAIYITGHKNPDTDSICAAIAYAHLKQSCGIDAIACRLGELNTETEFVLNKFKAPLPKLIHSARCKLSDIDMDQAELVSPDTTIKEAWDLIIRIKNKSLFVVDEQQRLIGVVSMSSLSNVLMSDFKNIREFMMKTPLSNIQKTLNATYIVKSDLYKSSGYVHILVSGDLADCEDVFENSIVLLGNQPDIQKKAILQGASCMIVIGNPQVSEEIIDLAKERDCSILSTPYDALQAARLIYQTPSIDNVMGLDVMVFHDREFVDDVSDKMSKTRFRSYPVLDEHKRVIGAVSRFHLFNYEKKKLILLDHNERSQSINDLEMAEVLEIIDHHRIGDIETSNPINFRNQQIGSTCSIIATMYKEQGIEPTPTIAGLLCCAIISDTMNFNSPTSTALDRSIADDLAQLAGIDTDALAKEMYESVATLRFKSFGEILYNDFKEFSIEGTRLGIGQINLLDIRELEIIKKEFVNYMEKINNANQYDLLMMVFTNAEGKGSNLVFVGSKGWIIDQAFKDAQKEKMYFVENVVSRKKQLIPAISKVLKEVSL</sequence>
<dbReference type="InterPro" id="IPR046342">
    <property type="entry name" value="CBS_dom_sf"/>
</dbReference>
<dbReference type="InterPro" id="IPR000644">
    <property type="entry name" value="CBS_dom"/>
</dbReference>
<dbReference type="Gene3D" id="3.40.1390.20">
    <property type="entry name" value="HprK N-terminal domain-like"/>
    <property type="match status" value="1"/>
</dbReference>
<dbReference type="Pfam" id="PF02833">
    <property type="entry name" value="DHHA2"/>
    <property type="match status" value="1"/>
</dbReference>
<dbReference type="Pfam" id="PF07085">
    <property type="entry name" value="DRTGG"/>
    <property type="match status" value="1"/>
</dbReference>
<dbReference type="InterPro" id="IPR004097">
    <property type="entry name" value="DHHA2"/>
</dbReference>
<evidence type="ECO:0000256" key="7">
    <source>
        <dbReference type="ARBA" id="ARBA00047820"/>
    </source>
</evidence>
<dbReference type="PROSITE" id="PS51371">
    <property type="entry name" value="CBS"/>
    <property type="match status" value="2"/>
</dbReference>
<dbReference type="Gene3D" id="3.10.310.20">
    <property type="entry name" value="DHHA2 domain"/>
    <property type="match status" value="1"/>
</dbReference>
<dbReference type="PANTHER" id="PTHR12112">
    <property type="entry name" value="BNIP - RELATED"/>
    <property type="match status" value="1"/>
</dbReference>
<reference evidence="10 11" key="1">
    <citation type="submission" date="2022-06" db="EMBL/GenBank/DDBJ databases">
        <title>Isolation of gut microbiota from human fecal samples.</title>
        <authorList>
            <person name="Pamer E.G."/>
            <person name="Barat B."/>
            <person name="Waligurski E."/>
            <person name="Medina S."/>
            <person name="Paddock L."/>
            <person name="Mostad J."/>
        </authorList>
    </citation>
    <scope>NUCLEOTIDE SEQUENCE [LARGE SCALE GENOMIC DNA]</scope>
    <source>
        <strain evidence="10 11">DFI.6.1</strain>
    </source>
</reference>
<name>A0ABT1SKG5_9FIRM</name>